<dbReference type="EMBL" id="JACHMX010000001">
    <property type="protein sequence ID" value="MBB5857560.1"/>
    <property type="molecule type" value="Genomic_DNA"/>
</dbReference>
<accession>A0A841BEY7</accession>
<evidence type="ECO:0008006" key="4">
    <source>
        <dbReference type="Google" id="ProtNLM"/>
    </source>
</evidence>
<sequence>MLAFSFATALPAGAATAPPTASAADGYVYAYTEVGADCHWSNNAPSWGDCTNNVNAVFNNGYMATNDKVNLYWGASYAGAWACIGRGDTWWPLSSGQWIFSWGPGRSGYGQSVQDNIASSKWVSYCGN</sequence>
<name>A0A841BEY7_9PSEU</name>
<feature type="chain" id="PRO_5032571649" description="Peptidase inhibitor family I36" evidence="1">
    <location>
        <begin position="24"/>
        <end position="128"/>
    </location>
</feature>
<protein>
    <recommendedName>
        <fullName evidence="4">Peptidase inhibitor family I36</fullName>
    </recommendedName>
</protein>
<dbReference type="Proteomes" id="UP000580861">
    <property type="component" value="Unassembled WGS sequence"/>
</dbReference>
<evidence type="ECO:0000313" key="3">
    <source>
        <dbReference type="Proteomes" id="UP000580861"/>
    </source>
</evidence>
<reference evidence="2 3" key="1">
    <citation type="submission" date="2020-08" db="EMBL/GenBank/DDBJ databases">
        <title>Sequencing the genomes of 1000 actinobacteria strains.</title>
        <authorList>
            <person name="Klenk H.-P."/>
        </authorList>
    </citation>
    <scope>NUCLEOTIDE SEQUENCE [LARGE SCALE GENOMIC DNA]</scope>
    <source>
        <strain evidence="2 3">DSM 45272</strain>
    </source>
</reference>
<feature type="signal peptide" evidence="1">
    <location>
        <begin position="1"/>
        <end position="23"/>
    </location>
</feature>
<evidence type="ECO:0000256" key="1">
    <source>
        <dbReference type="SAM" id="SignalP"/>
    </source>
</evidence>
<keyword evidence="3" id="KW-1185">Reference proteome</keyword>
<gene>
    <name evidence="2" type="ORF">HDA45_007647</name>
</gene>
<dbReference type="AlphaFoldDB" id="A0A841BEY7"/>
<comment type="caution">
    <text evidence="2">The sequence shown here is derived from an EMBL/GenBank/DDBJ whole genome shotgun (WGS) entry which is preliminary data.</text>
</comment>
<proteinExistence type="predicted"/>
<keyword evidence="1" id="KW-0732">Signal</keyword>
<evidence type="ECO:0000313" key="2">
    <source>
        <dbReference type="EMBL" id="MBB5857560.1"/>
    </source>
</evidence>
<organism evidence="2 3">
    <name type="scientific">Amycolatopsis umgeniensis</name>
    <dbReference type="NCBI Taxonomy" id="336628"/>
    <lineage>
        <taxon>Bacteria</taxon>
        <taxon>Bacillati</taxon>
        <taxon>Actinomycetota</taxon>
        <taxon>Actinomycetes</taxon>
        <taxon>Pseudonocardiales</taxon>
        <taxon>Pseudonocardiaceae</taxon>
        <taxon>Amycolatopsis</taxon>
    </lineage>
</organism>
<dbReference type="RefSeq" id="WP_184903778.1">
    <property type="nucleotide sequence ID" value="NZ_JACHMX010000001.1"/>
</dbReference>